<sequence length="224" mass="25724">MNSSSCPLCLQDSSSLWHTETRNPLVGREYWLCSHCDLVYVPAAFHLPPVAEQAIYLQHENNPEDSGYRGFLNQLLTPLLPFLQALEKERGSSLTGLDFGSGPGPTLALMLEEAGFTCLNYDPYFAKYPERLAQQYDFIVSTEVFEHLARPAEVMEQLNACLNPGGYLGIMTQRPRNLEAFSRWHYLMDPTHITFYSEDCFQWLASHWHFHRVYLGKSTILLRK</sequence>
<protein>
    <submittedName>
        <fullName evidence="1">Methyltransferase domain-containing protein</fullName>
    </submittedName>
</protein>
<dbReference type="Pfam" id="PF13489">
    <property type="entry name" value="Methyltransf_23"/>
    <property type="match status" value="1"/>
</dbReference>
<organism evidence="1 2">
    <name type="scientific">Marinospirillum celere</name>
    <dbReference type="NCBI Taxonomy" id="1122252"/>
    <lineage>
        <taxon>Bacteria</taxon>
        <taxon>Pseudomonadati</taxon>
        <taxon>Pseudomonadota</taxon>
        <taxon>Gammaproteobacteria</taxon>
        <taxon>Oceanospirillales</taxon>
        <taxon>Oceanospirillaceae</taxon>
        <taxon>Marinospirillum</taxon>
    </lineage>
</organism>
<dbReference type="Proteomes" id="UP000199058">
    <property type="component" value="Unassembled WGS sequence"/>
</dbReference>
<dbReference type="GO" id="GO:0032259">
    <property type="term" value="P:methylation"/>
    <property type="evidence" value="ECO:0007669"/>
    <property type="project" value="UniProtKB-KW"/>
</dbReference>
<dbReference type="AlphaFoldDB" id="A0A1I1E1H9"/>
<reference evidence="1 2" key="1">
    <citation type="submission" date="2016-10" db="EMBL/GenBank/DDBJ databases">
        <authorList>
            <person name="de Groot N.N."/>
        </authorList>
    </citation>
    <scope>NUCLEOTIDE SEQUENCE [LARGE SCALE GENOMIC DNA]</scope>
    <source>
        <strain evidence="1 2">DSM 18438</strain>
    </source>
</reference>
<proteinExistence type="predicted"/>
<accession>A0A1I1E1H9</accession>
<evidence type="ECO:0000313" key="1">
    <source>
        <dbReference type="EMBL" id="SFB81031.1"/>
    </source>
</evidence>
<name>A0A1I1E1H9_9GAMM</name>
<dbReference type="InterPro" id="IPR029063">
    <property type="entry name" value="SAM-dependent_MTases_sf"/>
</dbReference>
<dbReference type="EMBL" id="FOLH01000001">
    <property type="protein sequence ID" value="SFB81031.1"/>
    <property type="molecule type" value="Genomic_DNA"/>
</dbReference>
<evidence type="ECO:0000313" key="2">
    <source>
        <dbReference type="Proteomes" id="UP000199058"/>
    </source>
</evidence>
<dbReference type="OrthoDB" id="9791944at2"/>
<dbReference type="STRING" id="1122252.SAMN05660443_0268"/>
<dbReference type="RefSeq" id="WP_091958035.1">
    <property type="nucleotide sequence ID" value="NZ_FOLH01000001.1"/>
</dbReference>
<dbReference type="SUPFAM" id="SSF53335">
    <property type="entry name" value="S-adenosyl-L-methionine-dependent methyltransferases"/>
    <property type="match status" value="1"/>
</dbReference>
<gene>
    <name evidence="1" type="ORF">SAMN05660443_0268</name>
</gene>
<dbReference type="GO" id="GO:0008168">
    <property type="term" value="F:methyltransferase activity"/>
    <property type="evidence" value="ECO:0007669"/>
    <property type="project" value="UniProtKB-KW"/>
</dbReference>
<dbReference type="Gene3D" id="3.40.50.150">
    <property type="entry name" value="Vaccinia Virus protein VP39"/>
    <property type="match status" value="1"/>
</dbReference>
<keyword evidence="1" id="KW-0808">Transferase</keyword>
<keyword evidence="2" id="KW-1185">Reference proteome</keyword>
<keyword evidence="1" id="KW-0489">Methyltransferase</keyword>